<evidence type="ECO:0000256" key="1">
    <source>
        <dbReference type="ARBA" id="ARBA00004246"/>
    </source>
</evidence>
<feature type="region of interest" description="Disordered" evidence="7">
    <location>
        <begin position="130"/>
        <end position="150"/>
    </location>
</feature>
<protein>
    <recommendedName>
        <fullName evidence="8">SH3 domain-containing protein</fullName>
    </recommendedName>
</protein>
<gene>
    <name evidence="9" type="ORF">AFUS01_LOCUS43045</name>
</gene>
<evidence type="ECO:0000256" key="2">
    <source>
        <dbReference type="ARBA" id="ARBA00004496"/>
    </source>
</evidence>
<dbReference type="PANTHER" id="PTHR10654:SF18">
    <property type="entry name" value="IP17195P"/>
    <property type="match status" value="1"/>
</dbReference>
<feature type="region of interest" description="Disordered" evidence="7">
    <location>
        <begin position="185"/>
        <end position="255"/>
    </location>
</feature>
<dbReference type="GO" id="GO:0005925">
    <property type="term" value="C:focal adhesion"/>
    <property type="evidence" value="ECO:0007669"/>
    <property type="project" value="UniProtKB-SubCell"/>
</dbReference>
<evidence type="ECO:0000313" key="10">
    <source>
        <dbReference type="Proteomes" id="UP000708208"/>
    </source>
</evidence>
<feature type="compositionally biased region" description="Polar residues" evidence="7">
    <location>
        <begin position="821"/>
        <end position="830"/>
    </location>
</feature>
<name>A0A8J2LNE8_9HEXA</name>
<evidence type="ECO:0000256" key="4">
    <source>
        <dbReference type="ARBA" id="ARBA00022490"/>
    </source>
</evidence>
<feature type="compositionally biased region" description="Low complexity" evidence="7">
    <location>
        <begin position="190"/>
        <end position="210"/>
    </location>
</feature>
<feature type="compositionally biased region" description="Polar residues" evidence="7">
    <location>
        <begin position="376"/>
        <end position="439"/>
    </location>
</feature>
<dbReference type="FunFam" id="2.30.30.40:FF:000009">
    <property type="entry name" value="Breast cancer anti-estrogen resistance 1"/>
    <property type="match status" value="1"/>
</dbReference>
<keyword evidence="10" id="KW-1185">Reference proteome</keyword>
<feature type="region of interest" description="Disordered" evidence="7">
    <location>
        <begin position="814"/>
        <end position="834"/>
    </location>
</feature>
<dbReference type="SMART" id="SM00326">
    <property type="entry name" value="SH3"/>
    <property type="match status" value="1"/>
</dbReference>
<feature type="compositionally biased region" description="Polar residues" evidence="7">
    <location>
        <begin position="92"/>
        <end position="103"/>
    </location>
</feature>
<keyword evidence="5" id="KW-0597">Phosphoprotein</keyword>
<keyword evidence="4" id="KW-0963">Cytoplasm</keyword>
<dbReference type="OrthoDB" id="5983572at2759"/>
<dbReference type="Proteomes" id="UP000708208">
    <property type="component" value="Unassembled WGS sequence"/>
</dbReference>
<evidence type="ECO:0000256" key="5">
    <source>
        <dbReference type="ARBA" id="ARBA00022553"/>
    </source>
</evidence>
<evidence type="ECO:0000256" key="6">
    <source>
        <dbReference type="PROSITE-ProRule" id="PRU00192"/>
    </source>
</evidence>
<feature type="domain" description="SH3" evidence="8">
    <location>
        <begin position="20"/>
        <end position="82"/>
    </location>
</feature>
<dbReference type="Pfam" id="PF12026">
    <property type="entry name" value="CAS_C"/>
    <property type="match status" value="1"/>
</dbReference>
<dbReference type="InterPro" id="IPR014928">
    <property type="entry name" value="Serine_rich_dom"/>
</dbReference>
<dbReference type="PANTHER" id="PTHR10654">
    <property type="entry name" value="CAS SCAFFOLDING PROTEIN"/>
    <property type="match status" value="1"/>
</dbReference>
<dbReference type="InterPro" id="IPR001452">
    <property type="entry name" value="SH3_domain"/>
</dbReference>
<reference evidence="9" key="1">
    <citation type="submission" date="2021-06" db="EMBL/GenBank/DDBJ databases">
        <authorList>
            <person name="Hodson N. C."/>
            <person name="Mongue J. A."/>
            <person name="Jaron S. K."/>
        </authorList>
    </citation>
    <scope>NUCLEOTIDE SEQUENCE</scope>
</reference>
<comment type="subcellular location">
    <subcellularLocation>
        <location evidence="1">Cell junction</location>
        <location evidence="1">Focal adhesion</location>
    </subcellularLocation>
    <subcellularLocation>
        <location evidence="2">Cytoplasm</location>
    </subcellularLocation>
</comment>
<feature type="region of interest" description="Disordered" evidence="7">
    <location>
        <begin position="359"/>
        <end position="439"/>
    </location>
</feature>
<comment type="caution">
    <text evidence="9">The sequence shown here is derived from an EMBL/GenBank/DDBJ whole genome shotgun (WGS) entry which is preliminary data.</text>
</comment>
<organism evidence="9 10">
    <name type="scientific">Allacma fusca</name>
    <dbReference type="NCBI Taxonomy" id="39272"/>
    <lineage>
        <taxon>Eukaryota</taxon>
        <taxon>Metazoa</taxon>
        <taxon>Ecdysozoa</taxon>
        <taxon>Arthropoda</taxon>
        <taxon>Hexapoda</taxon>
        <taxon>Collembola</taxon>
        <taxon>Symphypleona</taxon>
        <taxon>Sminthuridae</taxon>
        <taxon>Allacma</taxon>
    </lineage>
</organism>
<dbReference type="InterPro" id="IPR021901">
    <property type="entry name" value="CAS_C"/>
</dbReference>
<evidence type="ECO:0000313" key="9">
    <source>
        <dbReference type="EMBL" id="CAG7833422.1"/>
    </source>
</evidence>
<evidence type="ECO:0000256" key="3">
    <source>
        <dbReference type="ARBA" id="ARBA00022443"/>
    </source>
</evidence>
<feature type="region of interest" description="Disordered" evidence="7">
    <location>
        <begin position="599"/>
        <end position="630"/>
    </location>
</feature>
<keyword evidence="3 6" id="KW-0728">SH3 domain</keyword>
<dbReference type="GO" id="GO:0016477">
    <property type="term" value="P:cell migration"/>
    <property type="evidence" value="ECO:0007669"/>
    <property type="project" value="TreeGrafter"/>
</dbReference>
<sequence>MGDKKEIDCQAQIFCEDNMERATLARALYSNTPEAKNELLFRKGDILTVIEIDHDMQPGWWLCTLRGQRGICPGNYLELIEDKYAIPHSPIRTDSSSNGNLGSDPSRESDSLLEALETYDVPRSWKVHPTASSSLRRDEDPLETYDVPRSVRLQREQKQQQLQLEEQLQNEPTYVNINTLSRTSSHQSELSLDSTGSSTQLSSASSASSARNSYEPCSILPPPGVLDSGASSPDVHFRKPPAGGSKRATVQSDSTMLSSVVPDLYDVPRSAPTSRAQSAMSMSSGLGVSITNSDSKDSLDLYDVPRTFSGVVPNCGSGSNKISSGTSANGGSLQNCYTSDGSGNFQNCGTLGNNSGTLGNNSGTLTNNDSSRHGRTSQSNSALENCGTLQNTGNSRHCGTSQGSGPRPNCGTSENSDTSSQNNLPQNHPTLQNNSGTPRNSVQAFVTQIEAKYDHVSSNYSIPPRRGNLNRRGTLSATGSISNIERSSDSILNDANERVIMRKTSDSGIPGIIGKAQVEGKKVSFNSMDDLYDVPRSHCPPVVVRKHPISSSLASIAISEDSAKNKANNSFSMTDVRRRGFIGAPQEISAPVRTLSLNDKISMRDERPGSQRRATFSRGNSNGHSFSEDTSREIEDVKILPLNPRAAVTVCEKLRQEVMAGVKSILDISEKSHWRDRENLQEIMPDLRFSCVRLNLAVKDLTDFCSRTVSNARTFSIEILVTKLQRLLNPLINASQIIQRDIDELEAYFWSVDRLSRPVDSNGRTSSSDALDQLVLCARSVQHDSTEIANFIALNSKAFFLDQERLNASANAISVGKGTPEGTNAGQNESGDVPTEDYDYVSLFSADEVDDAGNCEEINNSPSGSNSPTLSQQLVPSDQQLLEFYSTQIALICPLLSDSISTFISSVQKNDPPKTFNGHLKYVILLAYKMLFAGDTVHRNISHEGIKEQVEGKANDLHKSIVSLHEASRVAARDFPRIPPMQGIVDRVWETTAAATQLKKVILTAACL</sequence>
<dbReference type="AlphaFoldDB" id="A0A8J2LNE8"/>
<proteinExistence type="predicted"/>
<evidence type="ECO:0000256" key="7">
    <source>
        <dbReference type="SAM" id="MobiDB-lite"/>
    </source>
</evidence>
<dbReference type="Pfam" id="PF08824">
    <property type="entry name" value="Serine_rich"/>
    <property type="match status" value="1"/>
</dbReference>
<dbReference type="GO" id="GO:0005886">
    <property type="term" value="C:plasma membrane"/>
    <property type="evidence" value="ECO:0007669"/>
    <property type="project" value="TreeGrafter"/>
</dbReference>
<evidence type="ECO:0000259" key="8">
    <source>
        <dbReference type="PROSITE" id="PS50002"/>
    </source>
</evidence>
<feature type="region of interest" description="Disordered" evidence="7">
    <location>
        <begin position="88"/>
        <end position="109"/>
    </location>
</feature>
<feature type="compositionally biased region" description="Low complexity" evidence="7">
    <location>
        <begin position="359"/>
        <end position="369"/>
    </location>
</feature>
<dbReference type="InterPro" id="IPR037362">
    <property type="entry name" value="CAS_fam"/>
</dbReference>
<dbReference type="PROSITE" id="PS50002">
    <property type="entry name" value="SH3"/>
    <property type="match status" value="1"/>
</dbReference>
<dbReference type="EMBL" id="CAJVCH010569871">
    <property type="protein sequence ID" value="CAG7833422.1"/>
    <property type="molecule type" value="Genomic_DNA"/>
</dbReference>
<dbReference type="Pfam" id="PF14604">
    <property type="entry name" value="SH3_9"/>
    <property type="match status" value="1"/>
</dbReference>
<feature type="compositionally biased region" description="Polar residues" evidence="7">
    <location>
        <begin position="612"/>
        <end position="625"/>
    </location>
</feature>
<accession>A0A8J2LNE8</accession>
<dbReference type="GO" id="GO:0005737">
    <property type="term" value="C:cytoplasm"/>
    <property type="evidence" value="ECO:0007669"/>
    <property type="project" value="UniProtKB-SubCell"/>
</dbReference>
<dbReference type="GO" id="GO:0007169">
    <property type="term" value="P:cell surface receptor protein tyrosine kinase signaling pathway"/>
    <property type="evidence" value="ECO:0007669"/>
    <property type="project" value="TreeGrafter"/>
</dbReference>